<protein>
    <submittedName>
        <fullName evidence="3">Pimeloyl-ACP methyl ester carboxylesterase</fullName>
    </submittedName>
</protein>
<sequence length="280" mass="30170">MKQANQIPQTHQRTVSSTDGTPISYQTIGAGPGLIVLGGALRTSQDYLPLASALARSFTVHVVDRRGRGASGPQGPQYTLGKEVEDLLAVQAETGARLAFGHSYGGLVVLETARSFQVFERIAVYEPGVPVGPVSTDWMAPYRERLSAGDPYGAFVHFIKGSGGAPAFVSKLPYWYLRMALRVGFRGPSWQRMRPLLEANLAEHEQMAGQQGRLAAFTAVTAPVLLLCGGRTPRATRAEFDAVRDTLPQVTLESVPGLDHFGPEGKTAPVVAERTLQFLL</sequence>
<dbReference type="AlphaFoldDB" id="A0A7W5VDS3"/>
<dbReference type="PANTHER" id="PTHR43194:SF2">
    <property type="entry name" value="PEROXISOMAL MEMBRANE PROTEIN LPX1"/>
    <property type="match status" value="1"/>
</dbReference>
<gene>
    <name evidence="3" type="ORF">FHR33_008918</name>
</gene>
<accession>A0A7W5VDS3</accession>
<name>A0A7W5VDS3_9ACTN</name>
<dbReference type="RefSeq" id="WP_183660904.1">
    <property type="nucleotide sequence ID" value="NZ_BAAAXX010000043.1"/>
</dbReference>
<comment type="caution">
    <text evidence="3">The sequence shown here is derived from an EMBL/GenBank/DDBJ whole genome shotgun (WGS) entry which is preliminary data.</text>
</comment>
<evidence type="ECO:0000259" key="2">
    <source>
        <dbReference type="Pfam" id="PF12697"/>
    </source>
</evidence>
<dbReference type="InterPro" id="IPR000073">
    <property type="entry name" value="AB_hydrolase_1"/>
</dbReference>
<dbReference type="EMBL" id="JACIBV010000002">
    <property type="protein sequence ID" value="MBB3732971.1"/>
    <property type="molecule type" value="Genomic_DNA"/>
</dbReference>
<dbReference type="InterPro" id="IPR050228">
    <property type="entry name" value="Carboxylesterase_BioH"/>
</dbReference>
<feature type="domain" description="AB hydrolase-1" evidence="2">
    <location>
        <begin position="39"/>
        <end position="264"/>
    </location>
</feature>
<dbReference type="Pfam" id="PF12697">
    <property type="entry name" value="Abhydrolase_6"/>
    <property type="match status" value="1"/>
</dbReference>
<keyword evidence="4" id="KW-1185">Reference proteome</keyword>
<evidence type="ECO:0000256" key="1">
    <source>
        <dbReference type="SAM" id="MobiDB-lite"/>
    </source>
</evidence>
<dbReference type="SUPFAM" id="SSF53474">
    <property type="entry name" value="alpha/beta-Hydrolases"/>
    <property type="match status" value="1"/>
</dbReference>
<organism evidence="3 4">
    <name type="scientific">Nonomuraea dietziae</name>
    <dbReference type="NCBI Taxonomy" id="65515"/>
    <lineage>
        <taxon>Bacteria</taxon>
        <taxon>Bacillati</taxon>
        <taxon>Actinomycetota</taxon>
        <taxon>Actinomycetes</taxon>
        <taxon>Streptosporangiales</taxon>
        <taxon>Streptosporangiaceae</taxon>
        <taxon>Nonomuraea</taxon>
    </lineage>
</organism>
<dbReference type="GO" id="GO:0003824">
    <property type="term" value="F:catalytic activity"/>
    <property type="evidence" value="ECO:0007669"/>
    <property type="project" value="UniProtKB-ARBA"/>
</dbReference>
<proteinExistence type="predicted"/>
<evidence type="ECO:0000313" key="4">
    <source>
        <dbReference type="Proteomes" id="UP000579945"/>
    </source>
</evidence>
<dbReference type="Proteomes" id="UP000579945">
    <property type="component" value="Unassembled WGS sequence"/>
</dbReference>
<dbReference type="Gene3D" id="3.40.50.1820">
    <property type="entry name" value="alpha/beta hydrolase"/>
    <property type="match status" value="1"/>
</dbReference>
<feature type="region of interest" description="Disordered" evidence="1">
    <location>
        <begin position="1"/>
        <end position="21"/>
    </location>
</feature>
<dbReference type="GeneID" id="95394956"/>
<evidence type="ECO:0000313" key="3">
    <source>
        <dbReference type="EMBL" id="MBB3732971.1"/>
    </source>
</evidence>
<dbReference type="InterPro" id="IPR029058">
    <property type="entry name" value="AB_hydrolase_fold"/>
</dbReference>
<dbReference type="PANTHER" id="PTHR43194">
    <property type="entry name" value="HYDROLASE ALPHA/BETA FOLD FAMILY"/>
    <property type="match status" value="1"/>
</dbReference>
<reference evidence="3 4" key="1">
    <citation type="submission" date="2020-08" db="EMBL/GenBank/DDBJ databases">
        <title>Sequencing the genomes of 1000 actinobacteria strains.</title>
        <authorList>
            <person name="Klenk H.-P."/>
        </authorList>
    </citation>
    <scope>NUCLEOTIDE SEQUENCE [LARGE SCALE GENOMIC DNA]</scope>
    <source>
        <strain evidence="3 4">DSM 44320</strain>
    </source>
</reference>